<name>A0A9P0JGS8_APHGO</name>
<dbReference type="AlphaFoldDB" id="A0A9P0JGS8"/>
<evidence type="ECO:0000256" key="1">
    <source>
        <dbReference type="SAM" id="MobiDB-lite"/>
    </source>
</evidence>
<feature type="region of interest" description="Disordered" evidence="1">
    <location>
        <begin position="1"/>
        <end position="64"/>
    </location>
</feature>
<feature type="compositionally biased region" description="Basic residues" evidence="1">
    <location>
        <begin position="20"/>
        <end position="34"/>
    </location>
</feature>
<evidence type="ECO:0000313" key="2">
    <source>
        <dbReference type="EMBL" id="CAH1737676.1"/>
    </source>
</evidence>
<organism evidence="2 3">
    <name type="scientific">Aphis gossypii</name>
    <name type="common">Cotton aphid</name>
    <dbReference type="NCBI Taxonomy" id="80765"/>
    <lineage>
        <taxon>Eukaryota</taxon>
        <taxon>Metazoa</taxon>
        <taxon>Ecdysozoa</taxon>
        <taxon>Arthropoda</taxon>
        <taxon>Hexapoda</taxon>
        <taxon>Insecta</taxon>
        <taxon>Pterygota</taxon>
        <taxon>Neoptera</taxon>
        <taxon>Paraneoptera</taxon>
        <taxon>Hemiptera</taxon>
        <taxon>Sternorrhyncha</taxon>
        <taxon>Aphidomorpha</taxon>
        <taxon>Aphidoidea</taxon>
        <taxon>Aphididae</taxon>
        <taxon>Aphidini</taxon>
        <taxon>Aphis</taxon>
        <taxon>Aphis</taxon>
    </lineage>
</organism>
<reference evidence="2" key="2">
    <citation type="submission" date="2022-10" db="EMBL/GenBank/DDBJ databases">
        <authorList>
            <consortium name="ENA_rothamsted_submissions"/>
            <consortium name="culmorum"/>
            <person name="King R."/>
        </authorList>
    </citation>
    <scope>NUCLEOTIDE SEQUENCE</scope>
</reference>
<gene>
    <name evidence="2" type="ORF">APHIGO_LOCUS11163</name>
</gene>
<evidence type="ECO:0000313" key="3">
    <source>
        <dbReference type="Proteomes" id="UP001154329"/>
    </source>
</evidence>
<feature type="region of interest" description="Disordered" evidence="1">
    <location>
        <begin position="129"/>
        <end position="175"/>
    </location>
</feature>
<proteinExistence type="predicted"/>
<protein>
    <submittedName>
        <fullName evidence="2">Uncharacterized protein</fullName>
    </submittedName>
</protein>
<dbReference type="Proteomes" id="UP001154329">
    <property type="component" value="Chromosome 4"/>
</dbReference>
<sequence>MRRQRESDYGAAAVGSALVRPRRPNSPLRRRRRPVVLICRRTPRPAPRRRPRNSRARSRALDSGTAVAGSKLFARYAPESTASAPGAYGRYGLAPKVPVHGFSVFFFPTGELLPAIAAEVADLEIRPESRCSPPPRACVREPPPSTAAHPLSRRARAPSAATGPRRPTGTHQPNRRSCPLCWGWKRRARARSRKTPLRSFSLYIPITAFLSHYRYFSSALSSPSSSHSTPPTIRLT</sequence>
<keyword evidence="3" id="KW-1185">Reference proteome</keyword>
<feature type="compositionally biased region" description="Low complexity" evidence="1">
    <location>
        <begin position="157"/>
        <end position="167"/>
    </location>
</feature>
<feature type="compositionally biased region" description="Pro residues" evidence="1">
    <location>
        <begin position="132"/>
        <end position="145"/>
    </location>
</feature>
<dbReference type="EMBL" id="OU899037">
    <property type="protein sequence ID" value="CAH1737676.1"/>
    <property type="molecule type" value="Genomic_DNA"/>
</dbReference>
<feature type="compositionally biased region" description="Basic residues" evidence="1">
    <location>
        <begin position="41"/>
        <end position="58"/>
    </location>
</feature>
<accession>A0A9P0JGS8</accession>
<reference evidence="2" key="1">
    <citation type="submission" date="2022-02" db="EMBL/GenBank/DDBJ databases">
        <authorList>
            <person name="King R."/>
        </authorList>
    </citation>
    <scope>NUCLEOTIDE SEQUENCE</scope>
</reference>